<evidence type="ECO:0000313" key="1">
    <source>
        <dbReference type="Proteomes" id="UP000887579"/>
    </source>
</evidence>
<protein>
    <submittedName>
        <fullName evidence="2">CN hydrolase domain-containing protein</fullName>
    </submittedName>
</protein>
<proteinExistence type="predicted"/>
<dbReference type="WBParaSite" id="ES5_v2.g21937.t1">
    <property type="protein sequence ID" value="ES5_v2.g21937.t1"/>
    <property type="gene ID" value="ES5_v2.g21937"/>
</dbReference>
<sequence>MIKSKIAIVQTGSIIYDTPATIDKLEKLTEEAANGGADLVLFPEAFVGGYPKALSFGVSLGKRSDGGRDEFKKYFESAIEYDSKESERISKIAKRFKIFIVVGVVERDGGTLYCSVFYYNKEGEKVGKHRKLMPTALERCVWGFGDGSTLPVIDTEIGKIGAAICWENYMPLLRMAYYKKGIQIYLAPTVDDRDVWISVMRTIAVEGRCFVISACQFFTSADFTPDHPAHDPAGTILIRGGSCAVDPFGNVLVEPDFDKEKVSFVEIDLSEIPRGKFDLDVVGHYSRPDIFQLKVNEKEQNAVVMEK</sequence>
<organism evidence="1 2">
    <name type="scientific">Panagrolaimus sp. ES5</name>
    <dbReference type="NCBI Taxonomy" id="591445"/>
    <lineage>
        <taxon>Eukaryota</taxon>
        <taxon>Metazoa</taxon>
        <taxon>Ecdysozoa</taxon>
        <taxon>Nematoda</taxon>
        <taxon>Chromadorea</taxon>
        <taxon>Rhabditida</taxon>
        <taxon>Tylenchina</taxon>
        <taxon>Panagrolaimomorpha</taxon>
        <taxon>Panagrolaimoidea</taxon>
        <taxon>Panagrolaimidae</taxon>
        <taxon>Panagrolaimus</taxon>
    </lineage>
</organism>
<name>A0AC34FX42_9BILA</name>
<reference evidence="2" key="1">
    <citation type="submission" date="2022-11" db="UniProtKB">
        <authorList>
            <consortium name="WormBaseParasite"/>
        </authorList>
    </citation>
    <scope>IDENTIFICATION</scope>
</reference>
<evidence type="ECO:0000313" key="2">
    <source>
        <dbReference type="WBParaSite" id="ES5_v2.g21937.t1"/>
    </source>
</evidence>
<dbReference type="Proteomes" id="UP000887579">
    <property type="component" value="Unplaced"/>
</dbReference>
<accession>A0AC34FX42</accession>